<protein>
    <submittedName>
        <fullName evidence="1">Uncharacterized protein</fullName>
    </submittedName>
</protein>
<accession>A0A1F7VAM6</accession>
<proteinExistence type="predicted"/>
<dbReference type="AlphaFoldDB" id="A0A1F7VAM6"/>
<comment type="caution">
    <text evidence="1">The sequence shown here is derived from an EMBL/GenBank/DDBJ whole genome shotgun (WGS) entry which is preliminary data.</text>
</comment>
<name>A0A1F7VAM6_9BACT</name>
<gene>
    <name evidence="1" type="ORF">A3I41_03575</name>
</gene>
<dbReference type="Proteomes" id="UP000176593">
    <property type="component" value="Unassembled WGS sequence"/>
</dbReference>
<dbReference type="EMBL" id="MGEQ01000003">
    <property type="protein sequence ID" value="OGL87004.1"/>
    <property type="molecule type" value="Genomic_DNA"/>
</dbReference>
<evidence type="ECO:0000313" key="2">
    <source>
        <dbReference type="Proteomes" id="UP000176593"/>
    </source>
</evidence>
<organism evidence="1 2">
    <name type="scientific">Candidatus Uhrbacteria bacterium RIFCSPLOWO2_02_FULL_48_18</name>
    <dbReference type="NCBI Taxonomy" id="1802408"/>
    <lineage>
        <taxon>Bacteria</taxon>
        <taxon>Candidatus Uhriibacteriota</taxon>
    </lineage>
</organism>
<evidence type="ECO:0000313" key="1">
    <source>
        <dbReference type="EMBL" id="OGL87004.1"/>
    </source>
</evidence>
<sequence>MWIFFVFLANNLGLIYSLINLFSKDKTKNSMSEFRRSEGRDVVMHKKVQSLAPGESSKEERELAAELVRRELIDFYQKFDPNYFYSDEQETGKQLYEQILQNSALVSVLAGEASVGTLGDEVWDMLQELTRKEQKFGDVLSKGNTLDDLEPLLEAAQISALSPDRRAYVGGRTVNHFYRFLFPQKYDRKLAHFDQENLHAVPASFAKDFLQYVATMEEPNEEDADKISHMMSTEGSDVFVFWTLAPYMHDELMREGHDAKQSMERIFDWIREGFDRQQAGENYVCHFPAAEFVRTRDRFSVLGYDERMPSHLLARLNAKKVIEHLE</sequence>
<reference evidence="1 2" key="1">
    <citation type="journal article" date="2016" name="Nat. Commun.">
        <title>Thousands of microbial genomes shed light on interconnected biogeochemical processes in an aquifer system.</title>
        <authorList>
            <person name="Anantharaman K."/>
            <person name="Brown C.T."/>
            <person name="Hug L.A."/>
            <person name="Sharon I."/>
            <person name="Castelle C.J."/>
            <person name="Probst A.J."/>
            <person name="Thomas B.C."/>
            <person name="Singh A."/>
            <person name="Wilkins M.J."/>
            <person name="Karaoz U."/>
            <person name="Brodie E.L."/>
            <person name="Williams K.H."/>
            <person name="Hubbard S.S."/>
            <person name="Banfield J.F."/>
        </authorList>
    </citation>
    <scope>NUCLEOTIDE SEQUENCE [LARGE SCALE GENOMIC DNA]</scope>
</reference>